<comment type="caution">
    <text evidence="1">The sequence shown here is derived from an EMBL/GenBank/DDBJ whole genome shotgun (WGS) entry which is preliminary data.</text>
</comment>
<reference evidence="1 2" key="1">
    <citation type="submission" date="2019-11" db="EMBL/GenBank/DDBJ databases">
        <title>Whole genome sequence of Oryza granulata.</title>
        <authorList>
            <person name="Li W."/>
        </authorList>
    </citation>
    <scope>NUCLEOTIDE SEQUENCE [LARGE SCALE GENOMIC DNA]</scope>
    <source>
        <strain evidence="2">cv. Menghai</strain>
        <tissue evidence="1">Leaf</tissue>
    </source>
</reference>
<dbReference type="OrthoDB" id="718041at2759"/>
<sequence length="127" mass="13559">MTEMEQLTARFVDAVTMRGNPTQDAATPQAAAEEAAAVPRMQMAEGTELEELVARFVDVTVRDGPAQGEAACVVRVRLPDGHVFDKVFGAGRPLLDLVSSPATIAQVREGGNAEFSDLHYCCRSVPA</sequence>
<keyword evidence="2" id="KW-1185">Reference proteome</keyword>
<dbReference type="AlphaFoldDB" id="A0A6G1FD33"/>
<protein>
    <recommendedName>
        <fullName evidence="3">UBX domain-containing protein</fullName>
    </recommendedName>
</protein>
<accession>A0A6G1FD33</accession>
<name>A0A6G1FD33_9ORYZ</name>
<gene>
    <name evidence="1" type="ORF">E2562_028813</name>
</gene>
<evidence type="ECO:0000313" key="2">
    <source>
        <dbReference type="Proteomes" id="UP000479710"/>
    </source>
</evidence>
<organism evidence="1 2">
    <name type="scientific">Oryza meyeriana var. granulata</name>
    <dbReference type="NCBI Taxonomy" id="110450"/>
    <lineage>
        <taxon>Eukaryota</taxon>
        <taxon>Viridiplantae</taxon>
        <taxon>Streptophyta</taxon>
        <taxon>Embryophyta</taxon>
        <taxon>Tracheophyta</taxon>
        <taxon>Spermatophyta</taxon>
        <taxon>Magnoliopsida</taxon>
        <taxon>Liliopsida</taxon>
        <taxon>Poales</taxon>
        <taxon>Poaceae</taxon>
        <taxon>BOP clade</taxon>
        <taxon>Oryzoideae</taxon>
        <taxon>Oryzeae</taxon>
        <taxon>Oryzinae</taxon>
        <taxon>Oryza</taxon>
        <taxon>Oryza meyeriana</taxon>
    </lineage>
</organism>
<dbReference type="Proteomes" id="UP000479710">
    <property type="component" value="Unassembled WGS sequence"/>
</dbReference>
<dbReference type="EMBL" id="SPHZ02000001">
    <property type="protein sequence ID" value="KAF0934804.1"/>
    <property type="molecule type" value="Genomic_DNA"/>
</dbReference>
<evidence type="ECO:0008006" key="3">
    <source>
        <dbReference type="Google" id="ProtNLM"/>
    </source>
</evidence>
<evidence type="ECO:0000313" key="1">
    <source>
        <dbReference type="EMBL" id="KAF0934804.1"/>
    </source>
</evidence>
<proteinExistence type="predicted"/>